<keyword evidence="7" id="KW-1185">Reference proteome</keyword>
<evidence type="ECO:0000313" key="7">
    <source>
        <dbReference type="Proteomes" id="UP001632038"/>
    </source>
</evidence>
<dbReference type="PIRSF" id="PIRSF005604">
    <property type="entry name" value="XET"/>
    <property type="match status" value="1"/>
</dbReference>
<evidence type="ECO:0000256" key="2">
    <source>
        <dbReference type="ARBA" id="ARBA00023295"/>
    </source>
</evidence>
<dbReference type="InterPro" id="IPR013320">
    <property type="entry name" value="ConA-like_dom_sf"/>
</dbReference>
<name>A0ABD3BQ91_9LAMI</name>
<feature type="active site" description="Proton donor" evidence="3">
    <location>
        <position position="110"/>
    </location>
</feature>
<evidence type="ECO:0000256" key="4">
    <source>
        <dbReference type="SAM" id="SignalP"/>
    </source>
</evidence>
<gene>
    <name evidence="6" type="ORF">CASFOL_037024</name>
</gene>
<dbReference type="Pfam" id="PF00722">
    <property type="entry name" value="Glyco_hydro_16"/>
    <property type="match status" value="1"/>
</dbReference>
<organism evidence="6 7">
    <name type="scientific">Castilleja foliolosa</name>
    <dbReference type="NCBI Taxonomy" id="1961234"/>
    <lineage>
        <taxon>Eukaryota</taxon>
        <taxon>Viridiplantae</taxon>
        <taxon>Streptophyta</taxon>
        <taxon>Embryophyta</taxon>
        <taxon>Tracheophyta</taxon>
        <taxon>Spermatophyta</taxon>
        <taxon>Magnoliopsida</taxon>
        <taxon>eudicotyledons</taxon>
        <taxon>Gunneridae</taxon>
        <taxon>Pentapetalae</taxon>
        <taxon>asterids</taxon>
        <taxon>lamiids</taxon>
        <taxon>Lamiales</taxon>
        <taxon>Orobanchaceae</taxon>
        <taxon>Pedicularideae</taxon>
        <taxon>Castillejinae</taxon>
        <taxon>Castilleja</taxon>
    </lineage>
</organism>
<feature type="active site" description="Nucleophile" evidence="3">
    <location>
        <position position="106"/>
    </location>
</feature>
<dbReference type="InterPro" id="IPR044791">
    <property type="entry name" value="Beta-glucanase/XTH"/>
</dbReference>
<keyword evidence="2" id="KW-0326">Glycosidase</keyword>
<dbReference type="Gene3D" id="2.60.120.200">
    <property type="match status" value="1"/>
</dbReference>
<evidence type="ECO:0000313" key="6">
    <source>
        <dbReference type="EMBL" id="KAL3619454.1"/>
    </source>
</evidence>
<dbReference type="PANTHER" id="PTHR31062">
    <property type="entry name" value="XYLOGLUCAN ENDOTRANSGLUCOSYLASE/HYDROLASE PROTEIN 8-RELATED"/>
    <property type="match status" value="1"/>
</dbReference>
<feature type="chain" id="PRO_5044862826" description="GH16 domain-containing protein" evidence="4">
    <location>
        <begin position="22"/>
        <end position="275"/>
    </location>
</feature>
<dbReference type="InterPro" id="IPR000757">
    <property type="entry name" value="Beta-glucanase-like"/>
</dbReference>
<dbReference type="EMBL" id="JAVIJP010000069">
    <property type="protein sequence ID" value="KAL3619454.1"/>
    <property type="molecule type" value="Genomic_DNA"/>
</dbReference>
<accession>A0ABD3BQ91</accession>
<keyword evidence="1" id="KW-0378">Hydrolase</keyword>
<dbReference type="InterPro" id="IPR008264">
    <property type="entry name" value="Beta_glucanase"/>
</dbReference>
<evidence type="ECO:0000256" key="1">
    <source>
        <dbReference type="ARBA" id="ARBA00022801"/>
    </source>
</evidence>
<protein>
    <recommendedName>
        <fullName evidence="5">GH16 domain-containing protein</fullName>
    </recommendedName>
</protein>
<proteinExistence type="predicted"/>
<evidence type="ECO:0000259" key="5">
    <source>
        <dbReference type="PROSITE" id="PS51762"/>
    </source>
</evidence>
<dbReference type="AlphaFoldDB" id="A0ABD3BQ91"/>
<dbReference type="Proteomes" id="UP001632038">
    <property type="component" value="Unassembled WGS sequence"/>
</dbReference>
<dbReference type="PROSITE" id="PS51762">
    <property type="entry name" value="GH16_2"/>
    <property type="match status" value="1"/>
</dbReference>
<reference evidence="7" key="1">
    <citation type="journal article" date="2024" name="IScience">
        <title>Strigolactones Initiate the Formation of Haustorium-like Structures in Castilleja.</title>
        <authorList>
            <person name="Buerger M."/>
            <person name="Peterson D."/>
            <person name="Chory J."/>
        </authorList>
    </citation>
    <scope>NUCLEOTIDE SEQUENCE [LARGE SCALE GENOMIC DNA]</scope>
</reference>
<dbReference type="PRINTS" id="PR00737">
    <property type="entry name" value="GLHYDRLASE16"/>
</dbReference>
<evidence type="ECO:0000256" key="3">
    <source>
        <dbReference type="PIRSR" id="PIRSR005604-1"/>
    </source>
</evidence>
<feature type="signal peptide" evidence="4">
    <location>
        <begin position="1"/>
        <end position="21"/>
    </location>
</feature>
<keyword evidence="4" id="KW-0732">Signal</keyword>
<dbReference type="InterPro" id="IPR016455">
    <property type="entry name" value="XTH"/>
</dbReference>
<comment type="caution">
    <text evidence="6">The sequence shown here is derived from an EMBL/GenBank/DDBJ whole genome shotgun (WGS) entry which is preliminary data.</text>
</comment>
<feature type="domain" description="GH16" evidence="5">
    <location>
        <begin position="15"/>
        <end position="209"/>
    </location>
</feature>
<dbReference type="SUPFAM" id="SSF49899">
    <property type="entry name" value="Concanavalin A-like lectins/glucanases"/>
    <property type="match status" value="1"/>
</dbReference>
<sequence>MAFLVILTICLVALALQQANAIDNNFNTYYKYLWGTDHFSLNPQATEVQLKFDKSSGAGFRSKVEYYGSGVFRIRMKIPDKKSGGVLTSFYLTAAPDGRDPGNHFEIDYEFPGTNGTVQTNVYDNDIGQREQTFKLWFDPSQDFHTYEFVWNARNIIFNIDNIPVRVFKNNLYRGIQYPNKAMHVEASIWNADWAGTVDWSKAPFVASYSGFGFDACNGDFAQCNSDKYYWNKWELNGAQKKQMAEYRKKYMVYDYCWKASTRKAECSMNDMDDV</sequence>
<dbReference type="GO" id="GO:0016798">
    <property type="term" value="F:hydrolase activity, acting on glycosyl bonds"/>
    <property type="evidence" value="ECO:0007669"/>
    <property type="project" value="UniProtKB-KW"/>
</dbReference>